<accession>A0ABN7VTF1</accession>
<reference evidence="2 3" key="1">
    <citation type="submission" date="2021-06" db="EMBL/GenBank/DDBJ databases">
        <authorList>
            <person name="Kallberg Y."/>
            <person name="Tangrot J."/>
            <person name="Rosling A."/>
        </authorList>
    </citation>
    <scope>NUCLEOTIDE SEQUENCE [LARGE SCALE GENOMIC DNA]</scope>
    <source>
        <strain evidence="2 3">120-4 pot B 10/14</strain>
    </source>
</reference>
<feature type="non-terminal residue" evidence="2">
    <location>
        <position position="472"/>
    </location>
</feature>
<feature type="region of interest" description="Disordered" evidence="1">
    <location>
        <begin position="51"/>
        <end position="73"/>
    </location>
</feature>
<keyword evidence="3" id="KW-1185">Reference proteome</keyword>
<feature type="non-terminal residue" evidence="2">
    <location>
        <position position="1"/>
    </location>
</feature>
<sequence length="472" mass="56050">MQYITKDEIISKDPHPHFDRADSEDHSVLYVTKDYNKYAIHHKQQFDFTDPKCKTKDDETDNNDKSSTKNFNNPKIMTAIEEERSSGNLNSDKLIADFKESFNTSNPYAIDRIVTAFGKSFLADLLFPEAYKKLAEKNVCADEYSCCKIMRIFHKESREKFNNTEFDIEFNIEITEEKAKSIIKNKNDIIEFSNIINKLNLSSDNEKIIIINHRDDFFDEEHIDPKKQILPHAKAWVYEKSVNKIKYRKRFYGKKNNKNLFEQALNYKLDFEKKWLNKNKLQLSNDNKALIKYQKMKNKINESLDPNKYVKDLAVKYSKYDFKLELYLEKPELLVPISKLEIYFHKLADLIKDKKEVKISKPVYNNVIKQNNNKLPKFIKIKYKKALKSTVLGDEELNILIKNLELHRTIELKILDILYYCTKLRMKETNRIVVQYKKMICDIRNSKNKNSFYVLQENPSILKFDQLKTDIL</sequence>
<feature type="compositionally biased region" description="Basic and acidic residues" evidence="1">
    <location>
        <begin position="51"/>
        <end position="67"/>
    </location>
</feature>
<organism evidence="2 3">
    <name type="scientific">Gigaspora margarita</name>
    <dbReference type="NCBI Taxonomy" id="4874"/>
    <lineage>
        <taxon>Eukaryota</taxon>
        <taxon>Fungi</taxon>
        <taxon>Fungi incertae sedis</taxon>
        <taxon>Mucoromycota</taxon>
        <taxon>Glomeromycotina</taxon>
        <taxon>Glomeromycetes</taxon>
        <taxon>Diversisporales</taxon>
        <taxon>Gigasporaceae</taxon>
        <taxon>Gigaspora</taxon>
    </lineage>
</organism>
<proteinExistence type="predicted"/>
<dbReference type="EMBL" id="CAJVQB010020794">
    <property type="protein sequence ID" value="CAG8795412.1"/>
    <property type="molecule type" value="Genomic_DNA"/>
</dbReference>
<evidence type="ECO:0000313" key="2">
    <source>
        <dbReference type="EMBL" id="CAG8795412.1"/>
    </source>
</evidence>
<protein>
    <submittedName>
        <fullName evidence="2">8225_t:CDS:1</fullName>
    </submittedName>
</protein>
<evidence type="ECO:0000256" key="1">
    <source>
        <dbReference type="SAM" id="MobiDB-lite"/>
    </source>
</evidence>
<dbReference type="Proteomes" id="UP000789901">
    <property type="component" value="Unassembled WGS sequence"/>
</dbReference>
<evidence type="ECO:0000313" key="3">
    <source>
        <dbReference type="Proteomes" id="UP000789901"/>
    </source>
</evidence>
<comment type="caution">
    <text evidence="2">The sequence shown here is derived from an EMBL/GenBank/DDBJ whole genome shotgun (WGS) entry which is preliminary data.</text>
</comment>
<name>A0ABN7VTF1_GIGMA</name>
<gene>
    <name evidence="2" type="ORF">GMARGA_LOCUS21979</name>
</gene>